<gene>
    <name evidence="1" type="ORF">DI542_03750</name>
</gene>
<dbReference type="EMBL" id="QFQJ01000010">
    <property type="protein sequence ID" value="PZQ93013.1"/>
    <property type="molecule type" value="Genomic_DNA"/>
</dbReference>
<dbReference type="PANTHER" id="PTHR43628">
    <property type="entry name" value="ACTIVATOR OF C KINASE PROTEIN 1-RELATED"/>
    <property type="match status" value="1"/>
</dbReference>
<dbReference type="InterPro" id="IPR006597">
    <property type="entry name" value="Sel1-like"/>
</dbReference>
<protein>
    <submittedName>
        <fullName evidence="1">Sel1 repeat family protein</fullName>
    </submittedName>
</protein>
<dbReference type="SMART" id="SM00671">
    <property type="entry name" value="SEL1"/>
    <property type="match status" value="4"/>
</dbReference>
<dbReference type="AlphaFoldDB" id="A0A2W5TPL8"/>
<dbReference type="PANTHER" id="PTHR43628:SF1">
    <property type="entry name" value="CHITIN SYNTHASE REGULATORY FACTOR 2-RELATED"/>
    <property type="match status" value="1"/>
</dbReference>
<dbReference type="InterPro" id="IPR011990">
    <property type="entry name" value="TPR-like_helical_dom_sf"/>
</dbReference>
<reference evidence="1 2" key="1">
    <citation type="submission" date="2017-11" db="EMBL/GenBank/DDBJ databases">
        <title>Infants hospitalized years apart are colonized by the same room-sourced microbial strains.</title>
        <authorList>
            <person name="Brooks B."/>
            <person name="Olm M.R."/>
            <person name="Firek B.A."/>
            <person name="Baker R."/>
            <person name="Thomas B.C."/>
            <person name="Morowitz M.J."/>
            <person name="Banfield J.F."/>
        </authorList>
    </citation>
    <scope>NUCLEOTIDE SEQUENCE [LARGE SCALE GENOMIC DNA]</scope>
    <source>
        <strain evidence="1">S2_003_000_R3_20</strain>
    </source>
</reference>
<dbReference type="InterPro" id="IPR052945">
    <property type="entry name" value="Mitotic_Regulator"/>
</dbReference>
<proteinExistence type="predicted"/>
<organism evidence="1 2">
    <name type="scientific">Acinetobacter johnsonii</name>
    <dbReference type="NCBI Taxonomy" id="40214"/>
    <lineage>
        <taxon>Bacteria</taxon>
        <taxon>Pseudomonadati</taxon>
        <taxon>Pseudomonadota</taxon>
        <taxon>Gammaproteobacteria</taxon>
        <taxon>Moraxellales</taxon>
        <taxon>Moraxellaceae</taxon>
        <taxon>Acinetobacter</taxon>
    </lineage>
</organism>
<comment type="caution">
    <text evidence="1">The sequence shown here is derived from an EMBL/GenBank/DDBJ whole genome shotgun (WGS) entry which is preliminary data.</text>
</comment>
<evidence type="ECO:0000313" key="2">
    <source>
        <dbReference type="Proteomes" id="UP000249282"/>
    </source>
</evidence>
<accession>A0A2W5TPL8</accession>
<dbReference type="Gene3D" id="1.25.40.10">
    <property type="entry name" value="Tetratricopeptide repeat domain"/>
    <property type="match status" value="1"/>
</dbReference>
<dbReference type="Proteomes" id="UP000249282">
    <property type="component" value="Unassembled WGS sequence"/>
</dbReference>
<dbReference type="SUPFAM" id="SSF81901">
    <property type="entry name" value="HCP-like"/>
    <property type="match status" value="1"/>
</dbReference>
<sequence>MKALGYPQFKSLVICMPKSPKIPAELVNLATTGNSDAQFELAELYMQSENEDDITLAEEWALKAAALGHVEAMYWLGEGYAFYAKELREEDPSEAETYFGHAHHWLKQAAELKHPTAILELAGFYRRGDVVEKDVAKSIELVQQAAELGEAQAMRDLAFIYENALGVDADEEKAKYWHDKADAAEQE</sequence>
<evidence type="ECO:0000313" key="1">
    <source>
        <dbReference type="EMBL" id="PZQ93013.1"/>
    </source>
</evidence>
<dbReference type="Pfam" id="PF08238">
    <property type="entry name" value="Sel1"/>
    <property type="match status" value="4"/>
</dbReference>
<name>A0A2W5TPL8_ACIJO</name>